<proteinExistence type="predicted"/>
<dbReference type="STRING" id="585531.HMPREF0063_11491"/>
<gene>
    <name evidence="2" type="ORF">HMPREF0063_11491</name>
</gene>
<reference evidence="2" key="1">
    <citation type="submission" date="2010-08" db="EMBL/GenBank/DDBJ databases">
        <authorList>
            <person name="Muzny D."/>
            <person name="Qin X."/>
            <person name="Buhay C."/>
            <person name="Dugan-Rocha S."/>
            <person name="Ding Y."/>
            <person name="Chen G."/>
            <person name="Hawes A."/>
            <person name="Holder M."/>
            <person name="Jhangiani S."/>
            <person name="Johnson A."/>
            <person name="Khan Z."/>
            <person name="Li Z."/>
            <person name="Liu W."/>
            <person name="Liu X."/>
            <person name="Perez L."/>
            <person name="Shen H."/>
            <person name="Wang Q."/>
            <person name="Watt J."/>
            <person name="Xi L."/>
            <person name="Xin Y."/>
            <person name="Zhou J."/>
            <person name="Deng J."/>
            <person name="Jiang H."/>
            <person name="Liu Y."/>
            <person name="Qu J."/>
            <person name="Song X.-Z."/>
            <person name="Zhang L."/>
            <person name="Villasana D."/>
            <person name="Johnson A."/>
            <person name="Liu J."/>
            <person name="Liyanage D."/>
            <person name="Lorensuhewa L."/>
            <person name="Robinson T."/>
            <person name="Song A."/>
            <person name="Song B.-B."/>
            <person name="Dinh H."/>
            <person name="Thornton R."/>
            <person name="Coyle M."/>
            <person name="Francisco L."/>
            <person name="Jackson L."/>
            <person name="Javaid M."/>
            <person name="Korchina V."/>
            <person name="Kovar C."/>
            <person name="Mata R."/>
            <person name="Mathew T."/>
            <person name="Ngo R."/>
            <person name="Nguyen L."/>
            <person name="Nguyen N."/>
            <person name="Okwuonu G."/>
            <person name="Ongeri F."/>
            <person name="Pham C."/>
            <person name="Simmons D."/>
            <person name="Wilczek-Boney K."/>
            <person name="Hale W."/>
            <person name="Jakkamsetti A."/>
            <person name="Pham P."/>
            <person name="Ruth R."/>
            <person name="San Lucas F."/>
            <person name="Warren J."/>
            <person name="Zhang J."/>
            <person name="Zhao Z."/>
            <person name="Zhou C."/>
            <person name="Zhu D."/>
            <person name="Lee S."/>
            <person name="Bess C."/>
            <person name="Blankenburg K."/>
            <person name="Forbes L."/>
            <person name="Fu Q."/>
            <person name="Gubbala S."/>
            <person name="Hirani K."/>
            <person name="Jayaseelan J.C."/>
            <person name="Lara F."/>
            <person name="Munidasa M."/>
            <person name="Palculict T."/>
            <person name="Patil S."/>
            <person name="Pu L.-L."/>
            <person name="Saada N."/>
            <person name="Tang L."/>
            <person name="Weissenberger G."/>
            <person name="Zhu Y."/>
            <person name="Hemphill L."/>
            <person name="Shang Y."/>
            <person name="Youmans B."/>
            <person name="Ayvaz T."/>
            <person name="Ross M."/>
            <person name="Santibanez J."/>
            <person name="Aqrawi P."/>
            <person name="Gross S."/>
            <person name="Joshi V."/>
            <person name="Fowler G."/>
            <person name="Nazareth L."/>
            <person name="Reid J."/>
            <person name="Worley K."/>
            <person name="Petrosino J."/>
            <person name="Highlander S."/>
            <person name="Gibbs R."/>
        </authorList>
    </citation>
    <scope>NUCLEOTIDE SEQUENCE [LARGE SCALE GENOMIC DNA]</scope>
    <source>
        <strain evidence="2">DSM 15272</strain>
    </source>
</reference>
<dbReference type="RefSeq" id="WP_007078835.1">
    <property type="nucleotide sequence ID" value="NZ_CM001024.1"/>
</dbReference>
<comment type="caution">
    <text evidence="2">The sequence shown here is derived from an EMBL/GenBank/DDBJ whole genome shotgun (WGS) entry which is preliminary data.</text>
</comment>
<feature type="region of interest" description="Disordered" evidence="1">
    <location>
        <begin position="83"/>
        <end position="105"/>
    </location>
</feature>
<protein>
    <submittedName>
        <fullName evidence="2">Uncharacterized protein</fullName>
    </submittedName>
</protein>
<dbReference type="EMBL" id="ACLF03000005">
    <property type="protein sequence ID" value="EFQ83218.1"/>
    <property type="molecule type" value="Genomic_DNA"/>
</dbReference>
<dbReference type="AlphaFoldDB" id="E2SBT2"/>
<evidence type="ECO:0000313" key="2">
    <source>
        <dbReference type="EMBL" id="EFQ83218.1"/>
    </source>
</evidence>
<keyword evidence="3" id="KW-1185">Reference proteome</keyword>
<organism evidence="2 3">
    <name type="scientific">Aeromicrobium marinum DSM 15272</name>
    <dbReference type="NCBI Taxonomy" id="585531"/>
    <lineage>
        <taxon>Bacteria</taxon>
        <taxon>Bacillati</taxon>
        <taxon>Actinomycetota</taxon>
        <taxon>Actinomycetes</taxon>
        <taxon>Propionibacteriales</taxon>
        <taxon>Nocardioidaceae</taxon>
        <taxon>Aeromicrobium</taxon>
    </lineage>
</organism>
<dbReference type="Proteomes" id="UP000003111">
    <property type="component" value="Unassembled WGS sequence"/>
</dbReference>
<feature type="compositionally biased region" description="Basic and acidic residues" evidence="1">
    <location>
        <begin position="83"/>
        <end position="98"/>
    </location>
</feature>
<evidence type="ECO:0000256" key="1">
    <source>
        <dbReference type="SAM" id="MobiDB-lite"/>
    </source>
</evidence>
<evidence type="ECO:0000313" key="3">
    <source>
        <dbReference type="Proteomes" id="UP000003111"/>
    </source>
</evidence>
<sequence>MNGNGPTCLRSIEFSFSDVDGENKALHLSERRGDLHAAGSPPVMDRLGVLRVEFLDPVAGPDDQPRLFLIDRWANWAGVGEGRCSRHLSDPDAWDSTHEASSLSR</sequence>
<name>E2SBT2_9ACTN</name>
<dbReference type="HOGENOM" id="CLU_2230745_0_0_11"/>
<accession>E2SBT2</accession>